<accession>A0A067CF94</accession>
<dbReference type="RefSeq" id="XP_012204042.1">
    <property type="nucleotide sequence ID" value="XM_012348652.1"/>
</dbReference>
<evidence type="ECO:0000256" key="1">
    <source>
        <dbReference type="SAM" id="MobiDB-lite"/>
    </source>
</evidence>
<dbReference type="KEGG" id="spar:SPRG_09451"/>
<proteinExistence type="predicted"/>
<dbReference type="OrthoDB" id="75806at2759"/>
<organism evidence="3 4">
    <name type="scientific">Saprolegnia parasitica (strain CBS 223.65)</name>
    <dbReference type="NCBI Taxonomy" id="695850"/>
    <lineage>
        <taxon>Eukaryota</taxon>
        <taxon>Sar</taxon>
        <taxon>Stramenopiles</taxon>
        <taxon>Oomycota</taxon>
        <taxon>Saprolegniomycetes</taxon>
        <taxon>Saprolegniales</taxon>
        <taxon>Saprolegniaceae</taxon>
        <taxon>Saprolegnia</taxon>
    </lineage>
</organism>
<feature type="chain" id="PRO_5012768404" description="F-box domain-containing protein" evidence="2">
    <location>
        <begin position="16"/>
        <end position="679"/>
    </location>
</feature>
<feature type="region of interest" description="Disordered" evidence="1">
    <location>
        <begin position="486"/>
        <end position="515"/>
    </location>
</feature>
<protein>
    <recommendedName>
        <fullName evidence="5">F-box domain-containing protein</fullName>
    </recommendedName>
</protein>
<reference evidence="3 4" key="1">
    <citation type="journal article" date="2013" name="PLoS Genet.">
        <title>Distinctive expansion of potential virulence genes in the genome of the oomycete fish pathogen Saprolegnia parasitica.</title>
        <authorList>
            <person name="Jiang R.H."/>
            <person name="de Bruijn I."/>
            <person name="Haas B.J."/>
            <person name="Belmonte R."/>
            <person name="Lobach L."/>
            <person name="Christie J."/>
            <person name="van den Ackerveken G."/>
            <person name="Bottin A."/>
            <person name="Bulone V."/>
            <person name="Diaz-Moreno S.M."/>
            <person name="Dumas B."/>
            <person name="Fan L."/>
            <person name="Gaulin E."/>
            <person name="Govers F."/>
            <person name="Grenville-Briggs L.J."/>
            <person name="Horner N.R."/>
            <person name="Levin J.Z."/>
            <person name="Mammella M."/>
            <person name="Meijer H.J."/>
            <person name="Morris P."/>
            <person name="Nusbaum C."/>
            <person name="Oome S."/>
            <person name="Phillips A.J."/>
            <person name="van Rooyen D."/>
            <person name="Rzeszutek E."/>
            <person name="Saraiva M."/>
            <person name="Secombes C.J."/>
            <person name="Seidl M.F."/>
            <person name="Snel B."/>
            <person name="Stassen J.H."/>
            <person name="Sykes S."/>
            <person name="Tripathy S."/>
            <person name="van den Berg H."/>
            <person name="Vega-Arreguin J.C."/>
            <person name="Wawra S."/>
            <person name="Young S.K."/>
            <person name="Zeng Q."/>
            <person name="Dieguez-Uribeondo J."/>
            <person name="Russ C."/>
            <person name="Tyler B.M."/>
            <person name="van West P."/>
        </authorList>
    </citation>
    <scope>NUCLEOTIDE SEQUENCE [LARGE SCALE GENOMIC DNA]</scope>
    <source>
        <strain evidence="3 4">CBS 223.65</strain>
    </source>
</reference>
<dbReference type="VEuPathDB" id="FungiDB:SPRG_09451"/>
<sequence length="679" mass="75177">MSLAVVLALPDLVEAIIGFVPCPYAAHAFLQLLPLDGLSSGLQGYLALARHLPPSQLWPRMPTSSLARTDLAALACASLPEIGVLDIDTWRSPLLPWLCTYPTLPFAVSAPASMQSAASWHGRRLLACALTLQSFDTIDQFESVAAWLETAPALRHLQVRHEADVTNAEGLARLLAAVAASRVVELDVANDTDDRFSEALYTWLGTWLRESPRPRALRLTALHVPDAEMVSMLVSALRACSSLRELSLAFMDDVATALFQAPLPRTLRRLSLNISRIRTGDDFVQAIRGSHLTHIALVNRTRQLGPTYDKTMAKVLYGLGTLPQVRSIELTYISMGLRSKAALAAALVAVAPTLETLSLTCFGSTPHYLPGWLAPVLLQCTALHRLALRNVYWSAADVCDWPVSPTLRFVCVRGSKLECDGRALASKVDLCCLDDAVACHLGDPGRSIHGVHGDGSNHYDCFWRKVGVMVIYPNVPAGRRRFAPFLDRNNERPDEAGQDEAIGQARQDDDRADGDVGRDALLQLTTYMEPKEALRLSMTSMLMHDAMDDSVWRPMLLGTCEVKPSLLKPRTQTRKMVVNLAQKKSCVLCDRFEPDGCHTIKVYTVHRGKKLCNRCVRLPMFTEIGHMEAMRKYQLKHKELHELPCRLVATTFDIARGEGFKTKMYNHQAVLDLLARVRP</sequence>
<dbReference type="AlphaFoldDB" id="A0A067CF94"/>
<dbReference type="OMA" id="LDIDTWR"/>
<evidence type="ECO:0000313" key="4">
    <source>
        <dbReference type="Proteomes" id="UP000030745"/>
    </source>
</evidence>
<dbReference type="Gene3D" id="3.80.10.10">
    <property type="entry name" value="Ribonuclease Inhibitor"/>
    <property type="match status" value="1"/>
</dbReference>
<keyword evidence="2" id="KW-0732">Signal</keyword>
<evidence type="ECO:0008006" key="5">
    <source>
        <dbReference type="Google" id="ProtNLM"/>
    </source>
</evidence>
<dbReference type="InterPro" id="IPR032675">
    <property type="entry name" value="LRR_dom_sf"/>
</dbReference>
<dbReference type="SUPFAM" id="SSF52047">
    <property type="entry name" value="RNI-like"/>
    <property type="match status" value="1"/>
</dbReference>
<dbReference type="Proteomes" id="UP000030745">
    <property type="component" value="Unassembled WGS sequence"/>
</dbReference>
<keyword evidence="4" id="KW-1185">Reference proteome</keyword>
<evidence type="ECO:0000256" key="2">
    <source>
        <dbReference type="SAM" id="SignalP"/>
    </source>
</evidence>
<name>A0A067CF94_SAPPC</name>
<feature type="signal peptide" evidence="2">
    <location>
        <begin position="1"/>
        <end position="15"/>
    </location>
</feature>
<dbReference type="EMBL" id="KK583234">
    <property type="protein sequence ID" value="KDO25176.1"/>
    <property type="molecule type" value="Genomic_DNA"/>
</dbReference>
<evidence type="ECO:0000313" key="3">
    <source>
        <dbReference type="EMBL" id="KDO25176.1"/>
    </source>
</evidence>
<feature type="compositionally biased region" description="Basic and acidic residues" evidence="1">
    <location>
        <begin position="506"/>
        <end position="515"/>
    </location>
</feature>
<gene>
    <name evidence="3" type="ORF">SPRG_09451</name>
</gene>
<dbReference type="GeneID" id="24131614"/>